<evidence type="ECO:0000256" key="2">
    <source>
        <dbReference type="ARBA" id="ARBA00004613"/>
    </source>
</evidence>
<dbReference type="InterPro" id="IPR003410">
    <property type="entry name" value="HYR_dom"/>
</dbReference>
<dbReference type="Pfam" id="PF02494">
    <property type="entry name" value="HYR"/>
    <property type="match status" value="2"/>
</dbReference>
<dbReference type="STRING" id="746697.Aeqsu_0053"/>
<keyword evidence="8" id="KW-0677">Repeat</keyword>
<dbReference type="SUPFAM" id="SSF49785">
    <property type="entry name" value="Galactose-binding domain-like"/>
    <property type="match status" value="1"/>
</dbReference>
<dbReference type="PROSITE" id="PS51829">
    <property type="entry name" value="P_HOMO_B"/>
    <property type="match status" value="1"/>
</dbReference>
<dbReference type="Proteomes" id="UP000006049">
    <property type="component" value="Chromosome"/>
</dbReference>
<dbReference type="InterPro" id="IPR027268">
    <property type="entry name" value="Peptidase_M4/M1_CTD_sf"/>
</dbReference>
<evidence type="ECO:0000313" key="16">
    <source>
        <dbReference type="Proteomes" id="UP000006049"/>
    </source>
</evidence>
<dbReference type="InterPro" id="IPR002884">
    <property type="entry name" value="P_dom"/>
</dbReference>
<organism evidence="15 16">
    <name type="scientific">Aequorivita sublithincola (strain DSM 14238 / LMG 21431 / ACAM 643 / 9-3)</name>
    <dbReference type="NCBI Taxonomy" id="746697"/>
    <lineage>
        <taxon>Bacteria</taxon>
        <taxon>Pseudomonadati</taxon>
        <taxon>Bacteroidota</taxon>
        <taxon>Flavobacteriia</taxon>
        <taxon>Flavobacteriales</taxon>
        <taxon>Flavobacteriaceae</taxon>
        <taxon>Aequorivita</taxon>
    </lineage>
</organism>
<dbReference type="Pfam" id="PF18962">
    <property type="entry name" value="Por_Secre_tail"/>
    <property type="match status" value="1"/>
</dbReference>
<keyword evidence="5" id="KW-0645">Protease</keyword>
<comment type="similarity">
    <text evidence="3">Belongs to the peptidase M36 family.</text>
</comment>
<dbReference type="KEGG" id="asl:Aeqsu_0053"/>
<dbReference type="eggNOG" id="COG4935">
    <property type="taxonomic scope" value="Bacteria"/>
</dbReference>
<dbReference type="GO" id="GO:0008270">
    <property type="term" value="F:zinc ion binding"/>
    <property type="evidence" value="ECO:0007669"/>
    <property type="project" value="InterPro"/>
</dbReference>
<comment type="cofactor">
    <cofactor evidence="1">
        <name>Zn(2+)</name>
        <dbReference type="ChEBI" id="CHEBI:29105"/>
    </cofactor>
</comment>
<dbReference type="Pfam" id="PF07504">
    <property type="entry name" value="FTP"/>
    <property type="match status" value="1"/>
</dbReference>
<comment type="subcellular location">
    <subcellularLocation>
        <location evidence="2">Secreted</location>
    </subcellularLocation>
</comment>
<evidence type="ECO:0000256" key="1">
    <source>
        <dbReference type="ARBA" id="ARBA00001947"/>
    </source>
</evidence>
<dbReference type="NCBIfam" id="TIGR04183">
    <property type="entry name" value="Por_Secre_tail"/>
    <property type="match status" value="1"/>
</dbReference>
<dbReference type="CDD" id="cd09596">
    <property type="entry name" value="M36"/>
    <property type="match status" value="1"/>
</dbReference>
<dbReference type="PRINTS" id="PR00999">
    <property type="entry name" value="FUNGALYSIN"/>
</dbReference>
<keyword evidence="9" id="KW-0378">Hydrolase</keyword>
<evidence type="ECO:0000259" key="14">
    <source>
        <dbReference type="PROSITE" id="PS51829"/>
    </source>
</evidence>
<evidence type="ECO:0000256" key="6">
    <source>
        <dbReference type="ARBA" id="ARBA00022723"/>
    </source>
</evidence>
<keyword evidence="11" id="KW-0482">Metalloprotease</keyword>
<dbReference type="Gene3D" id="3.10.170.10">
    <property type="match status" value="1"/>
</dbReference>
<dbReference type="GO" id="GO:0004222">
    <property type="term" value="F:metalloendopeptidase activity"/>
    <property type="evidence" value="ECO:0007669"/>
    <property type="project" value="InterPro"/>
</dbReference>
<evidence type="ECO:0000313" key="15">
    <source>
        <dbReference type="EMBL" id="AFL79585.1"/>
    </source>
</evidence>
<evidence type="ECO:0000259" key="13">
    <source>
        <dbReference type="PROSITE" id="PS50825"/>
    </source>
</evidence>
<proteinExistence type="inferred from homology"/>
<dbReference type="InterPro" id="IPR001842">
    <property type="entry name" value="Peptidase_M36"/>
</dbReference>
<keyword evidence="10" id="KW-0862">Zinc</keyword>
<dbReference type="InterPro" id="IPR011096">
    <property type="entry name" value="FTP_domain"/>
</dbReference>
<reference evidence="15 16" key="1">
    <citation type="submission" date="2012-06" db="EMBL/GenBank/DDBJ databases">
        <title>The complete genome of Aequorivita sublithincola DSM 14238.</title>
        <authorList>
            <consortium name="US DOE Joint Genome Institute (JGI-PGF)"/>
            <person name="Lucas S."/>
            <person name="Copeland A."/>
            <person name="Lapidus A."/>
            <person name="Goodwin L."/>
            <person name="Pitluck S."/>
            <person name="Peters L."/>
            <person name="Munk A.C.C."/>
            <person name="Kyrpides N."/>
            <person name="Mavromatis K."/>
            <person name="Pagani I."/>
            <person name="Ivanova N."/>
            <person name="Ovchinnikova G."/>
            <person name="Zeytun A."/>
            <person name="Detter J.C."/>
            <person name="Han C."/>
            <person name="Land M."/>
            <person name="Hauser L."/>
            <person name="Markowitz V."/>
            <person name="Cheng J.-F."/>
            <person name="Hugenholtz P."/>
            <person name="Woyke T."/>
            <person name="Wu D."/>
            <person name="Tindall B."/>
            <person name="Faehnrich R."/>
            <person name="Brambilla E."/>
            <person name="Klenk H.-P."/>
            <person name="Eisen J.A."/>
        </authorList>
    </citation>
    <scope>NUCLEOTIDE SEQUENCE [LARGE SCALE GENOMIC DNA]</scope>
    <source>
        <strain evidence="16">DSM 14238 / LMG 21431 / ACAM 643 / 9-3</strain>
    </source>
</reference>
<keyword evidence="6" id="KW-0479">Metal-binding</keyword>
<dbReference type="GO" id="GO:0004252">
    <property type="term" value="F:serine-type endopeptidase activity"/>
    <property type="evidence" value="ECO:0007669"/>
    <property type="project" value="InterPro"/>
</dbReference>
<accession>I3YRG7</accession>
<evidence type="ECO:0000256" key="10">
    <source>
        <dbReference type="ARBA" id="ARBA00022833"/>
    </source>
</evidence>
<dbReference type="Pfam" id="PF01483">
    <property type="entry name" value="P_proprotein"/>
    <property type="match status" value="1"/>
</dbReference>
<feature type="domain" description="HYR" evidence="13">
    <location>
        <begin position="1044"/>
        <end position="1130"/>
    </location>
</feature>
<dbReference type="GO" id="GO:0005615">
    <property type="term" value="C:extracellular space"/>
    <property type="evidence" value="ECO:0007669"/>
    <property type="project" value="InterPro"/>
</dbReference>
<dbReference type="InterPro" id="IPR013783">
    <property type="entry name" value="Ig-like_fold"/>
</dbReference>
<dbReference type="InterPro" id="IPR050371">
    <property type="entry name" value="Fungal_virulence_M36"/>
</dbReference>
<dbReference type="SUPFAM" id="SSF55486">
    <property type="entry name" value="Metalloproteases ('zincins'), catalytic domain"/>
    <property type="match status" value="1"/>
</dbReference>
<evidence type="ECO:0000256" key="3">
    <source>
        <dbReference type="ARBA" id="ARBA00006006"/>
    </source>
</evidence>
<name>I3YRG7_AEQSU</name>
<dbReference type="EMBL" id="CP003280">
    <property type="protein sequence ID" value="AFL79585.1"/>
    <property type="molecule type" value="Genomic_DNA"/>
</dbReference>
<evidence type="ECO:0000256" key="9">
    <source>
        <dbReference type="ARBA" id="ARBA00022801"/>
    </source>
</evidence>
<keyword evidence="4" id="KW-0964">Secreted</keyword>
<protein>
    <submittedName>
        <fullName evidence="15">Regulatory P domain of subtilisin-like proprotein convertases</fullName>
    </submittedName>
</protein>
<dbReference type="Gene3D" id="1.10.390.10">
    <property type="entry name" value="Neutral Protease Domain 2"/>
    <property type="match status" value="1"/>
</dbReference>
<dbReference type="Gene3D" id="2.60.120.260">
    <property type="entry name" value="Galactose-binding domain-like"/>
    <property type="match status" value="1"/>
</dbReference>
<sequence>MMLCLASLPILAQQKNAEKEKEAAQKAMEQCTITLATLIQNKSSDYVISQESTSKNSGVRHIYLRQAINGLEVFGTESSVHFDVTGSVLMEHNKFLNDVQATVKNSSQVIDARAAIVSVANQMGYKISNLNEVKNIGGINKAAVYNKAGISLVNIPIKLMYYYREGLGTQLIWELSIAETTSSDWWNFRVDASNGKIIDKNNWTVSCNIMDGHNEHFHSAEAVNISPAVGPLNKNEIVNNKRETTQTSVFELSPAMVGGYRVYAMPVESPNHGARTLQNNPDNPTASPFGWHDTNGVAGPEFTVTTGNNVDAHKGSARPDGTASLIFDFPIDLNQNPASNTAPYITNLFYWNNIIHDVLYQYGFDEAGGNFQENNYGNGGLGSDSVNANAQASGDCNANFGTPSDGQNPTMNMFLCSNSNPPHDGDLDAGVITHEYCHGVSNRLTGGALNTNCLNNTEQMGEGWSDFYGLLLTIEPGDTGTDARGVGTYLLGQPITGNGVRTKRYSTDFAVNDHTYDDIKSAVVPHGIGEIWATMLWDVTWEIIATDGFNPDVYNGTGGNNVALAIVTEGLKLQPCSPGFVDGRDAILAADQALYGGAHVCAIWEAFARRGLGFSASQGSSSSKTDGTEAFDLPPNFSSLNVIDEVCLSDGIQTGLSGGSPAGGTYSGPGVTDNGNGTTYTFDPAVGGPGLVTVTYMVNDFCTGAPTTLTDDINVTNNPPEIICVGSGLIPMNGSQTSTAGVAIPDGNSTGVTVTMNVTEDVSITDLNVNVNITHSWVGDISVSIKSPSGTTALIIDRPGRISSGFGCSGNNIVATLDDEAANPVEDECESSEPTINGSFSPNNPLSVFDGESTVGVWELKVIDNAGGDSGTLNTWGIEYGYEVTAAVLDVTLDGNGVATVNAEDLLYDIAVECGGYTVLAGSPLTATVTFTCADIGINNVPVQATNDSGAAANCVAMVNVISSGGGGALSCPGNISQGNDTGICGAVVDYTVVSPVGCSGGTLTQTSGLASGSTFPVGTTTNTFEYDDGVNPVQSCSFDITINDTELPILSCPLDQTVIVPTGGLYTLPDYFANGEATVTDNCTDPVTNTTQNPAPGTQLSDGVHTITFTAQDLSGNTATCTFELTVTILVGVDSFDYNSLSLLPNPAKDKVVLVNSQNLQLEKLSIYDIRGRLITTINLENMTSQEDIDVSQLESATYFIMIQGKEGQITKRLIKE</sequence>
<dbReference type="AlphaFoldDB" id="I3YRG7"/>
<keyword evidence="12" id="KW-0865">Zymogen</keyword>
<feature type="domain" description="P/Homo B" evidence="14">
    <location>
        <begin position="733"/>
        <end position="887"/>
    </location>
</feature>
<dbReference type="Gene3D" id="2.60.40.10">
    <property type="entry name" value="Immunoglobulins"/>
    <property type="match status" value="1"/>
</dbReference>
<gene>
    <name evidence="15" type="ordered locus">Aeqsu_0053</name>
</gene>
<dbReference type="InterPro" id="IPR008979">
    <property type="entry name" value="Galactose-bd-like_sf"/>
</dbReference>
<dbReference type="InterPro" id="IPR026444">
    <property type="entry name" value="Secre_tail"/>
</dbReference>
<dbReference type="PANTHER" id="PTHR33478:SF1">
    <property type="entry name" value="EXTRACELLULAR METALLOPROTEINASE MEP"/>
    <property type="match status" value="1"/>
</dbReference>
<keyword evidence="16" id="KW-1185">Reference proteome</keyword>
<evidence type="ECO:0000256" key="8">
    <source>
        <dbReference type="ARBA" id="ARBA00022737"/>
    </source>
</evidence>
<evidence type="ECO:0000256" key="5">
    <source>
        <dbReference type="ARBA" id="ARBA00022670"/>
    </source>
</evidence>
<evidence type="ECO:0000256" key="4">
    <source>
        <dbReference type="ARBA" id="ARBA00022525"/>
    </source>
</evidence>
<dbReference type="PANTHER" id="PTHR33478">
    <property type="entry name" value="EXTRACELLULAR METALLOPROTEINASE MEP"/>
    <property type="match status" value="1"/>
</dbReference>
<dbReference type="Pfam" id="PF02128">
    <property type="entry name" value="Peptidase_M36"/>
    <property type="match status" value="1"/>
</dbReference>
<dbReference type="HOGENOM" id="CLU_007507_0_0_10"/>
<evidence type="ECO:0000256" key="7">
    <source>
        <dbReference type="ARBA" id="ARBA00022729"/>
    </source>
</evidence>
<dbReference type="PROSITE" id="PS50825">
    <property type="entry name" value="HYR"/>
    <property type="match status" value="1"/>
</dbReference>
<dbReference type="GO" id="GO:0006508">
    <property type="term" value="P:proteolysis"/>
    <property type="evidence" value="ECO:0007669"/>
    <property type="project" value="UniProtKB-KW"/>
</dbReference>
<evidence type="ECO:0000256" key="12">
    <source>
        <dbReference type="ARBA" id="ARBA00023145"/>
    </source>
</evidence>
<keyword evidence="7" id="KW-0732">Signal</keyword>
<evidence type="ECO:0000256" key="11">
    <source>
        <dbReference type="ARBA" id="ARBA00023049"/>
    </source>
</evidence>